<evidence type="ECO:0000256" key="3">
    <source>
        <dbReference type="ARBA" id="ARBA00023203"/>
    </source>
</evidence>
<evidence type="ECO:0000313" key="5">
    <source>
        <dbReference type="EMBL" id="GBM69528.1"/>
    </source>
</evidence>
<evidence type="ECO:0000313" key="6">
    <source>
        <dbReference type="Proteomes" id="UP000499080"/>
    </source>
</evidence>
<dbReference type="OrthoDB" id="6413564at2759"/>
<dbReference type="Gene3D" id="1.25.40.420">
    <property type="match status" value="1"/>
</dbReference>
<dbReference type="EMBL" id="BGPR01002200">
    <property type="protein sequence ID" value="GBM69528.1"/>
    <property type="molecule type" value="Genomic_DNA"/>
</dbReference>
<dbReference type="Proteomes" id="UP000499080">
    <property type="component" value="Unassembled WGS sequence"/>
</dbReference>
<proteinExistence type="predicted"/>
<organism evidence="5 6">
    <name type="scientific">Araneus ventricosus</name>
    <name type="common">Orbweaver spider</name>
    <name type="synonym">Epeira ventricosa</name>
    <dbReference type="NCBI Taxonomy" id="182803"/>
    <lineage>
        <taxon>Eukaryota</taxon>
        <taxon>Metazoa</taxon>
        <taxon>Ecdysozoa</taxon>
        <taxon>Arthropoda</taxon>
        <taxon>Chelicerata</taxon>
        <taxon>Arachnida</taxon>
        <taxon>Araneae</taxon>
        <taxon>Araneomorphae</taxon>
        <taxon>Entelegynae</taxon>
        <taxon>Araneoidea</taxon>
        <taxon>Araneidae</taxon>
        <taxon>Araneus</taxon>
    </lineage>
</organism>
<dbReference type="InterPro" id="IPR015915">
    <property type="entry name" value="Kelch-typ_b-propeller"/>
</dbReference>
<dbReference type="InterPro" id="IPR000210">
    <property type="entry name" value="BTB/POZ_dom"/>
</dbReference>
<dbReference type="Pfam" id="PF01344">
    <property type="entry name" value="Kelch_1"/>
    <property type="match status" value="1"/>
</dbReference>
<evidence type="ECO:0000259" key="4">
    <source>
        <dbReference type="PROSITE" id="PS50097"/>
    </source>
</evidence>
<keyword evidence="3" id="KW-0009">Actin-binding</keyword>
<dbReference type="InterPro" id="IPR011705">
    <property type="entry name" value="BACK"/>
</dbReference>
<gene>
    <name evidence="5" type="ORF">AVEN_175393_1</name>
</gene>
<feature type="domain" description="BTB" evidence="4">
    <location>
        <begin position="23"/>
        <end position="89"/>
    </location>
</feature>
<dbReference type="SMART" id="SM00225">
    <property type="entry name" value="BTB"/>
    <property type="match status" value="1"/>
</dbReference>
<dbReference type="SUPFAM" id="SSF54695">
    <property type="entry name" value="POZ domain"/>
    <property type="match status" value="1"/>
</dbReference>
<reference evidence="5 6" key="1">
    <citation type="journal article" date="2019" name="Sci. Rep.">
        <title>Orb-weaving spider Araneus ventricosus genome elucidates the spidroin gene catalogue.</title>
        <authorList>
            <person name="Kono N."/>
            <person name="Nakamura H."/>
            <person name="Ohtoshi R."/>
            <person name="Moran D.A.P."/>
            <person name="Shinohara A."/>
            <person name="Yoshida Y."/>
            <person name="Fujiwara M."/>
            <person name="Mori M."/>
            <person name="Tomita M."/>
            <person name="Arakawa K."/>
        </authorList>
    </citation>
    <scope>NUCLEOTIDE SEQUENCE [LARGE SCALE GENOMIC DNA]</scope>
</reference>
<keyword evidence="1" id="KW-0880">Kelch repeat</keyword>
<dbReference type="PANTHER" id="PTHR24412:SF489">
    <property type="entry name" value="RING FINGER DOMAIN AND KELCH REPEAT-CONTAINING PROTEIN DDB_G0271372"/>
    <property type="match status" value="1"/>
</dbReference>
<dbReference type="PROSITE" id="PS50097">
    <property type="entry name" value="BTB"/>
    <property type="match status" value="1"/>
</dbReference>
<dbReference type="SMART" id="SM00875">
    <property type="entry name" value="BACK"/>
    <property type="match status" value="1"/>
</dbReference>
<dbReference type="AlphaFoldDB" id="A0A4Y2HW65"/>
<dbReference type="Gene3D" id="3.30.710.10">
    <property type="entry name" value="Potassium Channel Kv1.1, Chain A"/>
    <property type="match status" value="1"/>
</dbReference>
<keyword evidence="2" id="KW-0677">Repeat</keyword>
<evidence type="ECO:0000256" key="1">
    <source>
        <dbReference type="ARBA" id="ARBA00022441"/>
    </source>
</evidence>
<dbReference type="PANTHER" id="PTHR24412">
    <property type="entry name" value="KELCH PROTEIN"/>
    <property type="match status" value="1"/>
</dbReference>
<protein>
    <recommendedName>
        <fullName evidence="4">BTB domain-containing protein</fullName>
    </recommendedName>
</protein>
<dbReference type="InterPro" id="IPR006652">
    <property type="entry name" value="Kelch_1"/>
</dbReference>
<name>A0A4Y2HW65_ARAVE</name>
<dbReference type="Gene3D" id="2.120.10.80">
    <property type="entry name" value="Kelch-type beta propeller"/>
    <property type="match status" value="1"/>
</dbReference>
<evidence type="ECO:0000256" key="2">
    <source>
        <dbReference type="ARBA" id="ARBA00022737"/>
    </source>
</evidence>
<accession>A0A4Y2HW65</accession>
<dbReference type="InterPro" id="IPR011333">
    <property type="entry name" value="SKP1/BTB/POZ_sf"/>
</dbReference>
<sequence>MQCQKRKIFDDSSDSCKELDSFSHGVLRTENGGKFKIYRNLLAQQFSFFKALFCCNFGDDTNNLWKGIDTKTLDSILVYLYTRTIHLNEWNATDILVTSDYLLIDPLLQKNRSFVLREITPTNCVPLFLAAWRIESLGILNNCHRFIVIHSEEVVSHSEEIGSLPLEVLKKFLIEKSLKVSDEGKVWNAIARWVKLDLPDRLTFVPDLLRYISSEEAYEPLVNDIIIHNIVHKYCQELIFCELHQIAHFENFRQILNSQSIVRESRIPTGVHFIIHYCRALNCFEKIYLYVTWDCKIDYWRKVGSAYFFPDSLIQLDRHVYIFNTSVKRILAFDMFNEEILSTHPIYISRHPIYIFRRFHSMLSVNGFIYGLGEIYEYLNHKEVSERFDPSTGKWESLSRMVPMSLSEAVVVNGYIYAIGYRGVTNPIIMVQVYDLASDRWSSVSAPRVFKPQITAVAFRRLLCLIGGKTIGRVPRSINVYDPLKDLDFDGRFASCLLHSKEDLANRFWDENILSAYQDSENQIWHIIQESSPLCIIHMFQFCTITEPNVLKGIVKRNRQ</sequence>
<dbReference type="GO" id="GO:0003779">
    <property type="term" value="F:actin binding"/>
    <property type="evidence" value="ECO:0007669"/>
    <property type="project" value="UniProtKB-KW"/>
</dbReference>
<dbReference type="SUPFAM" id="SSF117281">
    <property type="entry name" value="Kelch motif"/>
    <property type="match status" value="1"/>
</dbReference>
<dbReference type="Pfam" id="PF00651">
    <property type="entry name" value="BTB"/>
    <property type="match status" value="1"/>
</dbReference>
<comment type="caution">
    <text evidence="5">The sequence shown here is derived from an EMBL/GenBank/DDBJ whole genome shotgun (WGS) entry which is preliminary data.</text>
</comment>
<dbReference type="Pfam" id="PF07707">
    <property type="entry name" value="BACK"/>
    <property type="match status" value="1"/>
</dbReference>
<keyword evidence="6" id="KW-1185">Reference proteome</keyword>